<dbReference type="RefSeq" id="WP_349242151.1">
    <property type="nucleotide sequence ID" value="NZ_JAVTTO010000004.1"/>
</dbReference>
<comment type="caution">
    <text evidence="1">The sequence shown here is derived from an EMBL/GenBank/DDBJ whole genome shotgun (WGS) entry which is preliminary data.</text>
</comment>
<reference evidence="1 2" key="1">
    <citation type="submission" date="2023-09" db="EMBL/GenBank/DDBJ databases">
        <title>Novel taxa isolated from Blanes Bay.</title>
        <authorList>
            <person name="Rey-Velasco X."/>
            <person name="Lucena T."/>
        </authorList>
    </citation>
    <scope>NUCLEOTIDE SEQUENCE [LARGE SCALE GENOMIC DNA]</scope>
    <source>
        <strain evidence="1 2">S356</strain>
    </source>
</reference>
<protein>
    <submittedName>
        <fullName evidence="1">Uncharacterized protein</fullName>
    </submittedName>
</protein>
<evidence type="ECO:0000313" key="2">
    <source>
        <dbReference type="Proteomes" id="UP001257277"/>
    </source>
</evidence>
<dbReference type="EMBL" id="JAVTTO010000004">
    <property type="protein sequence ID" value="MDT7832899.1"/>
    <property type="molecule type" value="Genomic_DNA"/>
</dbReference>
<keyword evidence="2" id="KW-1185">Reference proteome</keyword>
<proteinExistence type="predicted"/>
<dbReference type="Proteomes" id="UP001257277">
    <property type="component" value="Unassembled WGS sequence"/>
</dbReference>
<sequence>MELLILKTDISSNEKIKRLLPIFNSHPIIRRWSVDTEDIDNVLRIEVAEKRNDMEIIKIVKDQGFYCESLPDY</sequence>
<accession>A0ABU3LI60</accession>
<name>A0ABU3LI60_9FLAO</name>
<gene>
    <name evidence="1" type="ORF">RQM59_10945</name>
</gene>
<organism evidence="1 2">
    <name type="scientific">Asprobacillus argus</name>
    <dbReference type="NCBI Taxonomy" id="3076534"/>
    <lineage>
        <taxon>Bacteria</taxon>
        <taxon>Pseudomonadati</taxon>
        <taxon>Bacteroidota</taxon>
        <taxon>Flavobacteriia</taxon>
        <taxon>Flavobacteriales</taxon>
        <taxon>Flavobacteriaceae</taxon>
        <taxon>Asprobacillus</taxon>
    </lineage>
</organism>
<evidence type="ECO:0000313" key="1">
    <source>
        <dbReference type="EMBL" id="MDT7832899.1"/>
    </source>
</evidence>